<proteinExistence type="predicted"/>
<evidence type="ECO:0000256" key="1">
    <source>
        <dbReference type="SAM" id="MobiDB-lite"/>
    </source>
</evidence>
<keyword evidence="2" id="KW-0732">Signal</keyword>
<feature type="compositionally biased region" description="Polar residues" evidence="1">
    <location>
        <begin position="48"/>
        <end position="65"/>
    </location>
</feature>
<organism evidence="3 4">
    <name type="scientific">Mesorhizobium mediterraneum</name>
    <dbReference type="NCBI Taxonomy" id="43617"/>
    <lineage>
        <taxon>Bacteria</taxon>
        <taxon>Pseudomonadati</taxon>
        <taxon>Pseudomonadota</taxon>
        <taxon>Alphaproteobacteria</taxon>
        <taxon>Hyphomicrobiales</taxon>
        <taxon>Phyllobacteriaceae</taxon>
        <taxon>Mesorhizobium</taxon>
    </lineage>
</organism>
<sequence>MLTKILAASIFTIGLATSAMAQSSDVLSNSPAPTNPVPTNEERMTADPSATGSINGDASGLNIQGNPGPVGPCASNSPGPDANARMNINDQYCGK</sequence>
<name>A0AB36QZQ6_9HYPH</name>
<feature type="region of interest" description="Disordered" evidence="1">
    <location>
        <begin position="22"/>
        <end position="95"/>
    </location>
</feature>
<gene>
    <name evidence="3" type="ORF">CIT25_34330</name>
</gene>
<feature type="compositionally biased region" description="Polar residues" evidence="1">
    <location>
        <begin position="86"/>
        <end position="95"/>
    </location>
</feature>
<keyword evidence="4" id="KW-1185">Reference proteome</keyword>
<evidence type="ECO:0000256" key="2">
    <source>
        <dbReference type="SAM" id="SignalP"/>
    </source>
</evidence>
<accession>A0AB36QZQ6</accession>
<evidence type="ECO:0008006" key="5">
    <source>
        <dbReference type="Google" id="ProtNLM"/>
    </source>
</evidence>
<feature type="signal peptide" evidence="2">
    <location>
        <begin position="1"/>
        <end position="21"/>
    </location>
</feature>
<evidence type="ECO:0000313" key="4">
    <source>
        <dbReference type="Proteomes" id="UP000216215"/>
    </source>
</evidence>
<protein>
    <recommendedName>
        <fullName evidence="5">Homeobox protein YbgS</fullName>
    </recommendedName>
</protein>
<feature type="chain" id="PRO_5044251318" description="Homeobox protein YbgS" evidence="2">
    <location>
        <begin position="22"/>
        <end position="95"/>
    </location>
</feature>
<comment type="caution">
    <text evidence="3">The sequence shown here is derived from an EMBL/GenBank/DDBJ whole genome shotgun (WGS) entry which is preliminary data.</text>
</comment>
<dbReference type="RefSeq" id="WP_095489675.1">
    <property type="nucleotide sequence ID" value="NZ_CP088151.1"/>
</dbReference>
<evidence type="ECO:0000313" key="3">
    <source>
        <dbReference type="EMBL" id="PAP97846.1"/>
    </source>
</evidence>
<dbReference type="EMBL" id="NPKI01000051">
    <property type="protein sequence ID" value="PAP97846.1"/>
    <property type="molecule type" value="Genomic_DNA"/>
</dbReference>
<feature type="compositionally biased region" description="Polar residues" evidence="1">
    <location>
        <begin position="22"/>
        <end position="32"/>
    </location>
</feature>
<dbReference type="Proteomes" id="UP000216215">
    <property type="component" value="Unassembled WGS sequence"/>
</dbReference>
<dbReference type="AlphaFoldDB" id="A0AB36QZQ6"/>
<reference evidence="4" key="1">
    <citation type="submission" date="2017-08" db="EMBL/GenBank/DDBJ databases">
        <title>Mesorhizobium wenxinae sp. nov., a novel rhizobial species isolated from root nodules of chickpea (Cicer arietinum L.).</title>
        <authorList>
            <person name="Zhang J."/>
        </authorList>
    </citation>
    <scope>NUCLEOTIDE SEQUENCE [LARGE SCALE GENOMIC DNA]</scope>
    <source>
        <strain evidence="4">USDA 3392</strain>
    </source>
</reference>